<dbReference type="EMBL" id="LPXN01000151">
    <property type="protein sequence ID" value="KZD02834.1"/>
    <property type="molecule type" value="Genomic_DNA"/>
</dbReference>
<dbReference type="InterPro" id="IPR002744">
    <property type="entry name" value="MIP18-like"/>
</dbReference>
<dbReference type="InterPro" id="IPR034904">
    <property type="entry name" value="FSCA_dom_sf"/>
</dbReference>
<evidence type="ECO:0000313" key="3">
    <source>
        <dbReference type="Proteomes" id="UP000076400"/>
    </source>
</evidence>
<protein>
    <submittedName>
        <fullName evidence="2">Metal-sulfur cluster biosynthetic enzyme</fullName>
    </submittedName>
</protein>
<dbReference type="PANTHER" id="PTHR42831">
    <property type="entry name" value="FE-S PROTEIN MATURATION AUXILIARY FACTOR YITW"/>
    <property type="match status" value="1"/>
</dbReference>
<feature type="domain" description="MIP18 family-like" evidence="1">
    <location>
        <begin position="37"/>
        <end position="109"/>
    </location>
</feature>
<dbReference type="Pfam" id="PF01883">
    <property type="entry name" value="FeS_assembly_P"/>
    <property type="match status" value="1"/>
</dbReference>
<dbReference type="AlphaFoldDB" id="A0A154VNE5"/>
<dbReference type="PANTHER" id="PTHR42831:SF1">
    <property type="entry name" value="FE-S PROTEIN MATURATION AUXILIARY FACTOR YITW"/>
    <property type="match status" value="1"/>
</dbReference>
<dbReference type="NCBIfam" id="TIGR02945">
    <property type="entry name" value="SUF_assoc"/>
    <property type="match status" value="1"/>
</dbReference>
<keyword evidence="3" id="KW-1185">Reference proteome</keyword>
<reference evidence="2 3" key="1">
    <citation type="submission" date="2015-12" db="EMBL/GenBank/DDBJ databases">
        <title>Genome sequence of Oceanibaculum pacificum MCCC 1A02656.</title>
        <authorList>
            <person name="Lu L."/>
            <person name="Lai Q."/>
            <person name="Shao Z."/>
            <person name="Qian P."/>
        </authorList>
    </citation>
    <scope>NUCLEOTIDE SEQUENCE [LARGE SCALE GENOMIC DNA]</scope>
    <source>
        <strain evidence="2 3">MCCC 1A02656</strain>
    </source>
</reference>
<dbReference type="InterPro" id="IPR052339">
    <property type="entry name" value="Fe-S_Maturation_MIP18"/>
</dbReference>
<comment type="caution">
    <text evidence="2">The sequence shown here is derived from an EMBL/GenBank/DDBJ whole genome shotgun (WGS) entry which is preliminary data.</text>
</comment>
<dbReference type="Proteomes" id="UP000076400">
    <property type="component" value="Unassembled WGS sequence"/>
</dbReference>
<sequence>MNPYAVDLEPFFGKRVEEGTTAYAGAALPPGVAAASEDAIIEALRTVHDPEIPVNIYDLGLIYAIDREAGGNVHILMTLTAPACPVAGEMPVQVANAVAAVEGVGEVAVELTWEPAWTTERMSEDARMALDIG</sequence>
<evidence type="ECO:0000259" key="1">
    <source>
        <dbReference type="Pfam" id="PF01883"/>
    </source>
</evidence>
<dbReference type="InterPro" id="IPR014291">
    <property type="entry name" value="SUF_FeS_clus_asmbl-assoc"/>
</dbReference>
<organism evidence="2 3">
    <name type="scientific">Oceanibaculum pacificum</name>
    <dbReference type="NCBI Taxonomy" id="580166"/>
    <lineage>
        <taxon>Bacteria</taxon>
        <taxon>Pseudomonadati</taxon>
        <taxon>Pseudomonadota</taxon>
        <taxon>Alphaproteobacteria</taxon>
        <taxon>Rhodospirillales</taxon>
        <taxon>Oceanibaculaceae</taxon>
        <taxon>Oceanibaculum</taxon>
    </lineage>
</organism>
<name>A0A154VNE5_9PROT</name>
<gene>
    <name evidence="2" type="ORF">AUP43_13430</name>
</gene>
<proteinExistence type="predicted"/>
<dbReference type="Gene3D" id="3.30.300.130">
    <property type="entry name" value="Fe-S cluster assembly (FSCA)"/>
    <property type="match status" value="1"/>
</dbReference>
<accession>A0A154VNE5</accession>
<dbReference type="OrthoDB" id="9805360at2"/>
<dbReference type="SUPFAM" id="SSF117916">
    <property type="entry name" value="Fe-S cluster assembly (FSCA) domain-like"/>
    <property type="match status" value="1"/>
</dbReference>
<dbReference type="RefSeq" id="WP_067559442.1">
    <property type="nucleotide sequence ID" value="NZ_LPXN01000151.1"/>
</dbReference>
<evidence type="ECO:0000313" key="2">
    <source>
        <dbReference type="EMBL" id="KZD02834.1"/>
    </source>
</evidence>
<dbReference type="STRING" id="580166.AUP43_13430"/>